<name>A0A5K1VFU2_ENTHI</name>
<accession>A0A5K1VFU2</accession>
<dbReference type="VEuPathDB" id="AmoebaDB:EHI5A_162300"/>
<feature type="chain" id="PRO_5023903884" evidence="2">
    <location>
        <begin position="17"/>
        <end position="369"/>
    </location>
</feature>
<dbReference type="VEuPathDB" id="AmoebaDB:KM1_200240"/>
<reference evidence="3 4" key="1">
    <citation type="submission" date="2016-05" db="EMBL/GenBank/DDBJ databases">
        <title>First whole genome sequencing of Entamoeba histolytica HM1:IMSS-clone-6.</title>
        <authorList>
            <person name="Mukherjee Avik.K."/>
            <person name="Izumyama S."/>
            <person name="Nakada-Tsukui K."/>
            <person name="Nozaki T."/>
        </authorList>
    </citation>
    <scope>NUCLEOTIDE SEQUENCE [LARGE SCALE GENOMIC DNA]</scope>
    <source>
        <strain evidence="3 4">HM1:IMSS clone 6</strain>
    </source>
</reference>
<gene>
    <name evidence="3" type="ORF">CL6EHI_008610</name>
</gene>
<feature type="coiled-coil region" evidence="1">
    <location>
        <begin position="30"/>
        <end position="102"/>
    </location>
</feature>
<evidence type="ECO:0000313" key="3">
    <source>
        <dbReference type="EMBL" id="GAT94721.1"/>
    </source>
</evidence>
<comment type="caution">
    <text evidence="3">The sequence shown here is derived from an EMBL/GenBank/DDBJ whole genome shotgun (WGS) entry which is preliminary data.</text>
</comment>
<dbReference type="Proteomes" id="UP000078387">
    <property type="component" value="Unassembled WGS sequence"/>
</dbReference>
<evidence type="ECO:0000313" key="4">
    <source>
        <dbReference type="Proteomes" id="UP000078387"/>
    </source>
</evidence>
<keyword evidence="1" id="KW-0175">Coiled coil</keyword>
<dbReference type="VEuPathDB" id="AmoebaDB:EHI7A_114370"/>
<evidence type="ECO:0000256" key="1">
    <source>
        <dbReference type="SAM" id="Coils"/>
    </source>
</evidence>
<proteinExistence type="predicted"/>
<dbReference type="VEuPathDB" id="AmoebaDB:EHI_008610"/>
<feature type="signal peptide" evidence="2">
    <location>
        <begin position="1"/>
        <end position="16"/>
    </location>
</feature>
<feature type="coiled-coil region" evidence="1">
    <location>
        <begin position="128"/>
        <end position="287"/>
    </location>
</feature>
<organism evidence="3 4">
    <name type="scientific">Entamoeba histolytica</name>
    <dbReference type="NCBI Taxonomy" id="5759"/>
    <lineage>
        <taxon>Eukaryota</taxon>
        <taxon>Amoebozoa</taxon>
        <taxon>Evosea</taxon>
        <taxon>Archamoebae</taxon>
        <taxon>Mastigamoebida</taxon>
        <taxon>Entamoebidae</taxon>
        <taxon>Entamoeba</taxon>
    </lineage>
</organism>
<dbReference type="EMBL" id="BDEQ01000001">
    <property type="protein sequence ID" value="GAT94721.1"/>
    <property type="molecule type" value="Genomic_DNA"/>
</dbReference>
<protein>
    <submittedName>
        <fullName evidence="3">Uncharacterized protein</fullName>
    </submittedName>
</protein>
<dbReference type="AlphaFoldDB" id="A0A5K1VFU2"/>
<evidence type="ECO:0000256" key="2">
    <source>
        <dbReference type="SAM" id="SignalP"/>
    </source>
</evidence>
<keyword evidence="2" id="KW-0732">Signal</keyword>
<dbReference type="OMA" id="VVICICN"/>
<dbReference type="VEuPathDB" id="AmoebaDB:EHI8A_172910"/>
<sequence length="369" mass="44395">MKLVTILFVIIYICNAQVPADLIDKIHKIKEQRIQEVQQLDKRAKEIESKMDKLLKDAEQIKVERTTTNIKNTMVEADKMLNNYTNEEIKKINQHYNQYEKNFNATIKSNTNIYKRNEKEWLAQKKLLKFLKNEVKKATLSLEKKRILLKKNREKEKKELQKALRAARVAHLKGLKEKALAEEHRHELLRKAALEEKKRTEEEIKERKNLIAQWKLQMKELERTEKGHMKTLQEIEEIKRRRGMEQRVKDIQLRTKAQKERFERIEKQKALIRKKMEKERIEKFRRELFARRCASLTRAYNKRPKKYVHVCVPKSNIELMGKMKRCLPIWKQDLPSLKRKLNVVDQVRKKIAKKSNFLDPQIDLIVPVY</sequence>